<dbReference type="Pfam" id="PF08239">
    <property type="entry name" value="SH3_3"/>
    <property type="match status" value="1"/>
</dbReference>
<organism evidence="2">
    <name type="scientific">hydrothermal vent metagenome</name>
    <dbReference type="NCBI Taxonomy" id="652676"/>
    <lineage>
        <taxon>unclassified sequences</taxon>
        <taxon>metagenomes</taxon>
        <taxon>ecological metagenomes</taxon>
    </lineage>
</organism>
<dbReference type="SUPFAM" id="SSF50044">
    <property type="entry name" value="SH3-domain"/>
    <property type="match status" value="1"/>
</dbReference>
<dbReference type="EC" id="3.1.6.1" evidence="2"/>
<reference evidence="2" key="1">
    <citation type="submission" date="2016-10" db="EMBL/GenBank/DDBJ databases">
        <authorList>
            <person name="de Groot N.N."/>
        </authorList>
    </citation>
    <scope>NUCLEOTIDE SEQUENCE</scope>
</reference>
<dbReference type="Gene3D" id="2.30.30.40">
    <property type="entry name" value="SH3 Domains"/>
    <property type="match status" value="1"/>
</dbReference>
<dbReference type="EMBL" id="FPHW01000188">
    <property type="protein sequence ID" value="SFV85111.1"/>
    <property type="molecule type" value="Genomic_DNA"/>
</dbReference>
<keyword evidence="2" id="KW-0378">Hydrolase</keyword>
<dbReference type="GO" id="GO:0004065">
    <property type="term" value="F:arylsulfatase activity"/>
    <property type="evidence" value="ECO:0007669"/>
    <property type="project" value="UniProtKB-EC"/>
</dbReference>
<dbReference type="InterPro" id="IPR036028">
    <property type="entry name" value="SH3-like_dom_sf"/>
</dbReference>
<evidence type="ECO:0000313" key="2">
    <source>
        <dbReference type="EMBL" id="SFV85111.1"/>
    </source>
</evidence>
<evidence type="ECO:0000259" key="1">
    <source>
        <dbReference type="PROSITE" id="PS51781"/>
    </source>
</evidence>
<dbReference type="PROSITE" id="PS51781">
    <property type="entry name" value="SH3B"/>
    <property type="match status" value="1"/>
</dbReference>
<proteinExistence type="predicted"/>
<dbReference type="InterPro" id="IPR003646">
    <property type="entry name" value="SH3-like_bac-type"/>
</dbReference>
<sequence>MKLKTLLLTLLLFITSVSIAAETPKYGYVTDSVEIPMRHNPMIEKSNLYFKIPSGERLEIIEVVDDGWTKVKYGNTEGWMISRYITNDITSHQKLKQLESENKLLAAENIKLNRELEINKYLKSDEFLSSSLDSCFQLYGEAMAEHRSKDKE</sequence>
<dbReference type="AlphaFoldDB" id="A0A1W1DTL8"/>
<accession>A0A1W1DTL8</accession>
<name>A0A1W1DTL8_9ZZZZ</name>
<protein>
    <submittedName>
        <fullName evidence="2">Arylsulfatase</fullName>
        <ecNumber evidence="2">3.1.6.1</ecNumber>
    </submittedName>
</protein>
<gene>
    <name evidence="2" type="ORF">MNB_SUP05-7-498</name>
</gene>
<feature type="domain" description="SH3b" evidence="1">
    <location>
        <begin position="24"/>
        <end position="89"/>
    </location>
</feature>